<dbReference type="STRING" id="940295.EYM_01690"/>
<dbReference type="KEGG" id="iis:EYM_01690"/>
<organism evidence="1 2">
    <name type="scientific">Ignicoccus islandicus DSM 13165</name>
    <dbReference type="NCBI Taxonomy" id="940295"/>
    <lineage>
        <taxon>Archaea</taxon>
        <taxon>Thermoproteota</taxon>
        <taxon>Thermoprotei</taxon>
        <taxon>Desulfurococcales</taxon>
        <taxon>Desulfurococcaceae</taxon>
        <taxon>Ignicoccus</taxon>
    </lineage>
</organism>
<accession>A0A0U2M967</accession>
<dbReference type="PATRIC" id="fig|940295.4.peg.331"/>
<dbReference type="OrthoDB" id="10874at2157"/>
<evidence type="ECO:0000313" key="2">
    <source>
        <dbReference type="Proteomes" id="UP000060778"/>
    </source>
</evidence>
<sequence>MIDRVEIQVHSHATEDVEKVKEAVRKLLGVEQIEFTELKARGHHGNPIITLIATLKGKEAERAVRNLLSKMDEFDFEIMVRELDIRSEKSKLYLRFDKQKAYLGKTEMSSGSDVIRVVIVFKGRKVSEDLLRELRGSE</sequence>
<dbReference type="GeneID" id="30679745"/>
<dbReference type="SUPFAM" id="SSF55282">
    <property type="entry name" value="RL5-like"/>
    <property type="match status" value="1"/>
</dbReference>
<dbReference type="Pfam" id="PF01877">
    <property type="entry name" value="RNA_binding"/>
    <property type="match status" value="1"/>
</dbReference>
<evidence type="ECO:0008006" key="3">
    <source>
        <dbReference type="Google" id="ProtNLM"/>
    </source>
</evidence>
<dbReference type="RefSeq" id="WP_075049376.1">
    <property type="nucleotide sequence ID" value="NZ_CP006867.1"/>
</dbReference>
<gene>
    <name evidence="1" type="ORF">EYM_01690</name>
</gene>
<proteinExistence type="predicted"/>
<name>A0A0U2M967_9CREN</name>
<protein>
    <recommendedName>
        <fullName evidence="3">Exosome protein</fullName>
    </recommendedName>
</protein>
<keyword evidence="2" id="KW-1185">Reference proteome</keyword>
<dbReference type="InterPro" id="IPR002739">
    <property type="entry name" value="PAB1135-like"/>
</dbReference>
<dbReference type="Proteomes" id="UP000060778">
    <property type="component" value="Chromosome"/>
</dbReference>
<evidence type="ECO:0000313" key="1">
    <source>
        <dbReference type="EMBL" id="ALU11501.1"/>
    </source>
</evidence>
<dbReference type="AlphaFoldDB" id="A0A0U2M967"/>
<reference evidence="1 2" key="1">
    <citation type="submission" date="2013-11" db="EMBL/GenBank/DDBJ databases">
        <title>Comparative genomics of Ignicoccus.</title>
        <authorList>
            <person name="Podar M."/>
        </authorList>
    </citation>
    <scope>NUCLEOTIDE SEQUENCE [LARGE SCALE GENOMIC DNA]</scope>
    <source>
        <strain evidence="1 2">DSM 13165</strain>
    </source>
</reference>
<dbReference type="EMBL" id="CP006867">
    <property type="protein sequence ID" value="ALU11501.1"/>
    <property type="molecule type" value="Genomic_DNA"/>
</dbReference>
<dbReference type="Gene3D" id="3.30.1440.10">
    <property type="match status" value="1"/>
</dbReference>
<dbReference type="PANTHER" id="PTHR38816">
    <property type="entry name" value="EXOSOME SUBUNIT, DUF54 FAMILY-RELATED"/>
    <property type="match status" value="1"/>
</dbReference>
<dbReference type="PANTHER" id="PTHR38816:SF1">
    <property type="entry name" value="EXOSOME SUBUNIT"/>
    <property type="match status" value="1"/>
</dbReference>
<dbReference type="InterPro" id="IPR022803">
    <property type="entry name" value="Ribosomal_uL5_dom_sf"/>
</dbReference>